<sequence length="169" mass="19324">MLCRVARMRRVSWPCLTVNGVSMNRINLVCLGVRDMEKSLAFYKGIGFKTQVTEQNPPIVFFNNSGTKLELFPLDNLAKDINETHPPRLADDGFNGITFAINVKSKHEVDDLMELVQSQGGTQVKPPQTVHWGGYSGYFRDPDGYYWEIAWASFWKFDDRDMLIIDESP</sequence>
<dbReference type="HOGENOM" id="CLU_046006_18_0_6"/>
<dbReference type="KEGG" id="pam:PANA_0137"/>
<protein>
    <recommendedName>
        <fullName evidence="1">VOC domain-containing protein</fullName>
    </recommendedName>
</protein>
<accession>D4GGK3</accession>
<keyword evidence="3" id="KW-1185">Reference proteome</keyword>
<dbReference type="SUPFAM" id="SSF54593">
    <property type="entry name" value="Glyoxalase/Bleomycin resistance protein/Dihydroxybiphenyl dioxygenase"/>
    <property type="match status" value="1"/>
</dbReference>
<evidence type="ECO:0000313" key="2">
    <source>
        <dbReference type="EMBL" id="ADD75304.1"/>
    </source>
</evidence>
<dbReference type="EMBL" id="CP001875">
    <property type="protein sequence ID" value="ADD75304.1"/>
    <property type="molecule type" value="Genomic_DNA"/>
</dbReference>
<dbReference type="PANTHER" id="PTHR36503">
    <property type="entry name" value="BLR2520 PROTEIN"/>
    <property type="match status" value="1"/>
</dbReference>
<dbReference type="AlphaFoldDB" id="D4GGK3"/>
<evidence type="ECO:0000313" key="3">
    <source>
        <dbReference type="Proteomes" id="UP000001702"/>
    </source>
</evidence>
<dbReference type="PROSITE" id="PS51819">
    <property type="entry name" value="VOC"/>
    <property type="match status" value="1"/>
</dbReference>
<organism evidence="2 3">
    <name type="scientific">Pantoea ananatis (strain LMG 20103)</name>
    <dbReference type="NCBI Taxonomy" id="706191"/>
    <lineage>
        <taxon>Bacteria</taxon>
        <taxon>Pseudomonadati</taxon>
        <taxon>Pseudomonadota</taxon>
        <taxon>Gammaproteobacteria</taxon>
        <taxon>Enterobacterales</taxon>
        <taxon>Erwiniaceae</taxon>
        <taxon>Pantoea</taxon>
    </lineage>
</organism>
<dbReference type="PANTHER" id="PTHR36503:SF1">
    <property type="entry name" value="BLR2520 PROTEIN"/>
    <property type="match status" value="1"/>
</dbReference>
<name>D4GGK3_PANAM</name>
<dbReference type="Pfam" id="PF00903">
    <property type="entry name" value="Glyoxalase"/>
    <property type="match status" value="1"/>
</dbReference>
<dbReference type="CDD" id="cd07251">
    <property type="entry name" value="VOC_like"/>
    <property type="match status" value="1"/>
</dbReference>
<feature type="domain" description="VOC" evidence="1">
    <location>
        <begin position="25"/>
        <end position="152"/>
    </location>
</feature>
<dbReference type="STRING" id="706191.PANA_0137"/>
<dbReference type="Gene3D" id="3.10.180.10">
    <property type="entry name" value="2,3-Dihydroxybiphenyl 1,2-Dioxygenase, domain 1"/>
    <property type="match status" value="1"/>
</dbReference>
<dbReference type="InterPro" id="IPR037523">
    <property type="entry name" value="VOC_core"/>
</dbReference>
<proteinExistence type="predicted"/>
<dbReference type="InterPro" id="IPR004360">
    <property type="entry name" value="Glyas_Fos-R_dOase_dom"/>
</dbReference>
<reference evidence="2 3" key="1">
    <citation type="journal article" date="2010" name="J. Bacteriol.">
        <title>Genome sequence of Pantoea ananatis LMG20103, the causative agent of Eucalyptus blight and dieback.</title>
        <authorList>
            <person name="De Maayer P."/>
            <person name="Chan W.Y."/>
            <person name="Venter S.N."/>
            <person name="Toth I.K."/>
            <person name="Birch P.R."/>
            <person name="Joubert F."/>
            <person name="Coutinho T.A."/>
        </authorList>
    </citation>
    <scope>NUCLEOTIDE SEQUENCE [LARGE SCALE GENOMIC DNA]</scope>
    <source>
        <strain evidence="2 3">LMG 20103</strain>
    </source>
</reference>
<evidence type="ECO:0000259" key="1">
    <source>
        <dbReference type="PROSITE" id="PS51819"/>
    </source>
</evidence>
<gene>
    <name evidence="2" type="ordered locus">PANA_0137</name>
</gene>
<dbReference type="InterPro" id="IPR029068">
    <property type="entry name" value="Glyas_Bleomycin-R_OHBP_Dase"/>
</dbReference>
<dbReference type="Proteomes" id="UP000001702">
    <property type="component" value="Chromosome"/>
</dbReference>
<dbReference type="eggNOG" id="COG0346">
    <property type="taxonomic scope" value="Bacteria"/>
</dbReference>